<evidence type="ECO:0000256" key="7">
    <source>
        <dbReference type="ARBA" id="ARBA00022962"/>
    </source>
</evidence>
<dbReference type="InterPro" id="IPR001962">
    <property type="entry name" value="Asn_synthase"/>
</dbReference>
<dbReference type="PANTHER" id="PTHR43284">
    <property type="entry name" value="ASPARAGINE SYNTHETASE (GLUTAMINE-HYDROLYZING)"/>
    <property type="match status" value="1"/>
</dbReference>
<keyword evidence="4" id="KW-0547">Nucleotide-binding</keyword>
<protein>
    <recommendedName>
        <fullName evidence="3">asparagine synthase (glutamine-hydrolyzing)</fullName>
        <ecNumber evidence="3">6.3.5.4</ecNumber>
    </recommendedName>
</protein>
<dbReference type="InterPro" id="IPR017932">
    <property type="entry name" value="GATase_2_dom"/>
</dbReference>
<evidence type="ECO:0000256" key="5">
    <source>
        <dbReference type="ARBA" id="ARBA00022840"/>
    </source>
</evidence>
<keyword evidence="5" id="KW-0067">ATP-binding</keyword>
<dbReference type="PANTHER" id="PTHR43284:SF1">
    <property type="entry name" value="ASPARAGINE SYNTHETASE"/>
    <property type="match status" value="1"/>
</dbReference>
<dbReference type="Pfam" id="PF00733">
    <property type="entry name" value="Asn_synthase"/>
    <property type="match status" value="1"/>
</dbReference>
<feature type="domain" description="Glutamine amidotransferase type-2" evidence="9">
    <location>
        <begin position="2"/>
        <end position="215"/>
    </location>
</feature>
<evidence type="ECO:0000256" key="3">
    <source>
        <dbReference type="ARBA" id="ARBA00012737"/>
    </source>
</evidence>
<dbReference type="GO" id="GO:0004066">
    <property type="term" value="F:asparagine synthase (glutamine-hydrolyzing) activity"/>
    <property type="evidence" value="ECO:0007669"/>
    <property type="project" value="UniProtKB-EC"/>
</dbReference>
<gene>
    <name evidence="10" type="ORF">JOF56_003519</name>
</gene>
<comment type="similarity">
    <text evidence="2">Belongs to the asparagine synthetase family.</text>
</comment>
<comment type="catalytic activity">
    <reaction evidence="8">
        <text>L-aspartate + L-glutamine + ATP + H2O = L-asparagine + L-glutamate + AMP + diphosphate + H(+)</text>
        <dbReference type="Rhea" id="RHEA:12228"/>
        <dbReference type="ChEBI" id="CHEBI:15377"/>
        <dbReference type="ChEBI" id="CHEBI:15378"/>
        <dbReference type="ChEBI" id="CHEBI:29985"/>
        <dbReference type="ChEBI" id="CHEBI:29991"/>
        <dbReference type="ChEBI" id="CHEBI:30616"/>
        <dbReference type="ChEBI" id="CHEBI:33019"/>
        <dbReference type="ChEBI" id="CHEBI:58048"/>
        <dbReference type="ChEBI" id="CHEBI:58359"/>
        <dbReference type="ChEBI" id="CHEBI:456215"/>
        <dbReference type="EC" id="6.3.5.4"/>
    </reaction>
</comment>
<organism evidence="10 11">
    <name type="scientific">Kibdelosporangium banguiense</name>
    <dbReference type="NCBI Taxonomy" id="1365924"/>
    <lineage>
        <taxon>Bacteria</taxon>
        <taxon>Bacillati</taxon>
        <taxon>Actinomycetota</taxon>
        <taxon>Actinomycetes</taxon>
        <taxon>Pseudonocardiales</taxon>
        <taxon>Pseudonocardiaceae</taxon>
        <taxon>Kibdelosporangium</taxon>
    </lineage>
</organism>
<accession>A0ABS4TFJ8</accession>
<dbReference type="SUPFAM" id="SSF56235">
    <property type="entry name" value="N-terminal nucleophile aminohydrolases (Ntn hydrolases)"/>
    <property type="match status" value="1"/>
</dbReference>
<keyword evidence="11" id="KW-1185">Reference proteome</keyword>
<dbReference type="InterPro" id="IPR006426">
    <property type="entry name" value="Asn_synth_AEB"/>
</dbReference>
<evidence type="ECO:0000313" key="10">
    <source>
        <dbReference type="EMBL" id="MBP2323134.1"/>
    </source>
</evidence>
<evidence type="ECO:0000256" key="1">
    <source>
        <dbReference type="ARBA" id="ARBA00005187"/>
    </source>
</evidence>
<comment type="pathway">
    <text evidence="1">Amino-acid biosynthesis; L-asparagine biosynthesis; L-asparagine from L-aspartate (L-Gln route): step 1/1.</text>
</comment>
<keyword evidence="10" id="KW-0436">Ligase</keyword>
<dbReference type="PROSITE" id="PS51278">
    <property type="entry name" value="GATASE_TYPE_2"/>
    <property type="match status" value="1"/>
</dbReference>
<evidence type="ECO:0000313" key="11">
    <source>
        <dbReference type="Proteomes" id="UP001519332"/>
    </source>
</evidence>
<comment type="caution">
    <text evidence="10">The sequence shown here is derived from an EMBL/GenBank/DDBJ whole genome shotgun (WGS) entry which is preliminary data.</text>
</comment>
<evidence type="ECO:0000256" key="4">
    <source>
        <dbReference type="ARBA" id="ARBA00022741"/>
    </source>
</evidence>
<dbReference type="Gene3D" id="3.60.20.10">
    <property type="entry name" value="Glutamine Phosphoribosylpyrophosphate, subunit 1, domain 1"/>
    <property type="match status" value="1"/>
</dbReference>
<evidence type="ECO:0000259" key="9">
    <source>
        <dbReference type="PROSITE" id="PS51278"/>
    </source>
</evidence>
<dbReference type="Proteomes" id="UP001519332">
    <property type="component" value="Unassembled WGS sequence"/>
</dbReference>
<dbReference type="NCBIfam" id="TIGR01536">
    <property type="entry name" value="asn_synth_AEB"/>
    <property type="match status" value="1"/>
</dbReference>
<reference evidence="10 11" key="1">
    <citation type="submission" date="2021-03" db="EMBL/GenBank/DDBJ databases">
        <title>Sequencing the genomes of 1000 actinobacteria strains.</title>
        <authorList>
            <person name="Klenk H.-P."/>
        </authorList>
    </citation>
    <scope>NUCLEOTIDE SEQUENCE [LARGE SCALE GENOMIC DNA]</scope>
    <source>
        <strain evidence="10 11">DSM 46670</strain>
    </source>
</reference>
<keyword evidence="6" id="KW-0061">Asparagine biosynthesis</keyword>
<dbReference type="PIRSF" id="PIRSF001589">
    <property type="entry name" value="Asn_synthetase_glu-h"/>
    <property type="match status" value="1"/>
</dbReference>
<dbReference type="CDD" id="cd01991">
    <property type="entry name" value="Asn_synthase_B_C"/>
    <property type="match status" value="1"/>
</dbReference>
<dbReference type="SUPFAM" id="SSF52402">
    <property type="entry name" value="Adenine nucleotide alpha hydrolases-like"/>
    <property type="match status" value="1"/>
</dbReference>
<keyword evidence="6" id="KW-0028">Amino-acid biosynthesis</keyword>
<sequence length="616" mass="67485">MGGMAGWVDYTRDLRADRDIVATMAGTVAWRGPDASGLWASPRAVICHHRLAIIDRAAGNQPMVAEENGTPLAVLSYDGEVYNYRQLRDQLSTLGHKFRTEGDTEVVLRAYLQWGESCVDHLDGVFAFAVWDARTEELLLVGDRLGLRSIYYQVTPSGVLFGSEPKAILAHPLVDTVVDEDGLRDALSFTVVPGQAVYRDMRRVEQGQLVRISRSGRTARRYWELVAAPHTDDTATTVATWRELLEHAVAERLVGEVDHGVLLSGGVDSSAIVALATRVLKERGGPPLRTFTLDFTGPLGGPALLQKSRDLPYAAEIAAHFGTEHTEIVLDAAQLRDAVLEGSMLSAQQDRPTPTADFAVALRYLCRTVGFTTPAILSGQQAGLMFGGALGMSDPASTDSGTMPWIAFTQGRTHKSGIGTGLLDPGLLDRLDLPGYCQHRYRETVSTVPVLDGESEAARKRREMRYLSLAGWHEYVTIFDTALTQTAGVMTRWPYCTPQMIQYCFNIPGDLRDDEGNPLEVATAALVDVLPDRIRNRSASPFPIGVDPGSVPVLRERLSSIVDDPGSPVLDLIDLDAVKRMLAGASTPATAWRDRTDIQMVLQINDWLTQRRIRLV</sequence>
<dbReference type="Pfam" id="PF13537">
    <property type="entry name" value="GATase_7"/>
    <property type="match status" value="1"/>
</dbReference>
<dbReference type="InterPro" id="IPR014729">
    <property type="entry name" value="Rossmann-like_a/b/a_fold"/>
</dbReference>
<name>A0ABS4TFJ8_9PSEU</name>
<dbReference type="RefSeq" id="WP_209639086.1">
    <property type="nucleotide sequence ID" value="NZ_JAGINW010000001.1"/>
</dbReference>
<proteinExistence type="inferred from homology"/>
<dbReference type="CDD" id="cd00712">
    <property type="entry name" value="AsnB"/>
    <property type="match status" value="1"/>
</dbReference>
<dbReference type="EMBL" id="JAGINW010000001">
    <property type="protein sequence ID" value="MBP2323134.1"/>
    <property type="molecule type" value="Genomic_DNA"/>
</dbReference>
<dbReference type="InterPro" id="IPR029055">
    <property type="entry name" value="Ntn_hydrolases_N"/>
</dbReference>
<evidence type="ECO:0000256" key="8">
    <source>
        <dbReference type="ARBA" id="ARBA00048741"/>
    </source>
</evidence>
<dbReference type="InterPro" id="IPR033738">
    <property type="entry name" value="AsnB_N"/>
</dbReference>
<dbReference type="EC" id="6.3.5.4" evidence="3"/>
<keyword evidence="7" id="KW-0315">Glutamine amidotransferase</keyword>
<evidence type="ECO:0000256" key="6">
    <source>
        <dbReference type="ARBA" id="ARBA00022888"/>
    </source>
</evidence>
<dbReference type="InterPro" id="IPR051786">
    <property type="entry name" value="ASN_synthetase/amidase"/>
</dbReference>
<dbReference type="Gene3D" id="3.40.50.620">
    <property type="entry name" value="HUPs"/>
    <property type="match status" value="1"/>
</dbReference>
<evidence type="ECO:0000256" key="2">
    <source>
        <dbReference type="ARBA" id="ARBA00005752"/>
    </source>
</evidence>